<dbReference type="InterPro" id="IPR050389">
    <property type="entry name" value="LysR-type_TF"/>
</dbReference>
<dbReference type="PROSITE" id="PS50931">
    <property type="entry name" value="HTH_LYSR"/>
    <property type="match status" value="1"/>
</dbReference>
<dbReference type="Pfam" id="PF03466">
    <property type="entry name" value="LysR_substrate"/>
    <property type="match status" value="1"/>
</dbReference>
<dbReference type="InterPro" id="IPR000847">
    <property type="entry name" value="LysR_HTH_N"/>
</dbReference>
<dbReference type="Proteomes" id="UP001595476">
    <property type="component" value="Unassembled WGS sequence"/>
</dbReference>
<dbReference type="CDD" id="cd08417">
    <property type="entry name" value="PBP2_Nitroaromatics_like"/>
    <property type="match status" value="1"/>
</dbReference>
<evidence type="ECO:0000259" key="5">
    <source>
        <dbReference type="PROSITE" id="PS50931"/>
    </source>
</evidence>
<dbReference type="EMBL" id="JBHRSZ010000004">
    <property type="protein sequence ID" value="MFC3151702.1"/>
    <property type="molecule type" value="Genomic_DNA"/>
</dbReference>
<dbReference type="SUPFAM" id="SSF53850">
    <property type="entry name" value="Periplasmic binding protein-like II"/>
    <property type="match status" value="1"/>
</dbReference>
<sequence>MSQRIDLNLYTVFEAIYTEGNLTKAAEKLFITQPAISHSLSKLRDSFDDPLFVRQGHKMIPTPLATRLHPEISTALNTLSNTLVSTRSFNPKAAKIQFKVGLRDVLESTCLPPLLAKLESEAPNISVISLRHDRQTMEHDLSIGALDLIVDVAQPVSDRISRQHVISESLCVLASKTHPRIKTVLDLETYLKERHAVASYRSSGSTFEDFELNRYGLSRDIALRCQHYFAASRVVECTELLLTMPESYGELLLQQRSELALHNFPIESPPIDIHLFSHISRDNEPELQWLIQLLIQLLP</sequence>
<dbReference type="Gene3D" id="1.10.10.10">
    <property type="entry name" value="Winged helix-like DNA-binding domain superfamily/Winged helix DNA-binding domain"/>
    <property type="match status" value="1"/>
</dbReference>
<dbReference type="InterPro" id="IPR036390">
    <property type="entry name" value="WH_DNA-bd_sf"/>
</dbReference>
<comment type="caution">
    <text evidence="6">The sequence shown here is derived from an EMBL/GenBank/DDBJ whole genome shotgun (WGS) entry which is preliminary data.</text>
</comment>
<dbReference type="Pfam" id="PF00126">
    <property type="entry name" value="HTH_1"/>
    <property type="match status" value="1"/>
</dbReference>
<evidence type="ECO:0000256" key="2">
    <source>
        <dbReference type="ARBA" id="ARBA00023015"/>
    </source>
</evidence>
<dbReference type="InterPro" id="IPR037402">
    <property type="entry name" value="YidZ_PBP2"/>
</dbReference>
<gene>
    <name evidence="6" type="ORF">ACFOEK_11750</name>
</gene>
<proteinExistence type="inferred from homology"/>
<keyword evidence="3" id="KW-0238">DNA-binding</keyword>
<dbReference type="InterPro" id="IPR036388">
    <property type="entry name" value="WH-like_DNA-bd_sf"/>
</dbReference>
<evidence type="ECO:0000256" key="4">
    <source>
        <dbReference type="ARBA" id="ARBA00023163"/>
    </source>
</evidence>
<dbReference type="Gene3D" id="3.40.190.10">
    <property type="entry name" value="Periplasmic binding protein-like II"/>
    <property type="match status" value="2"/>
</dbReference>
<comment type="similarity">
    <text evidence="1">Belongs to the LysR transcriptional regulatory family.</text>
</comment>
<evidence type="ECO:0000256" key="3">
    <source>
        <dbReference type="ARBA" id="ARBA00023125"/>
    </source>
</evidence>
<dbReference type="PANTHER" id="PTHR30118:SF15">
    <property type="entry name" value="TRANSCRIPTIONAL REGULATORY PROTEIN"/>
    <property type="match status" value="1"/>
</dbReference>
<dbReference type="RefSeq" id="WP_386720960.1">
    <property type="nucleotide sequence ID" value="NZ_JBHRSZ010000004.1"/>
</dbReference>
<dbReference type="InterPro" id="IPR005119">
    <property type="entry name" value="LysR_subst-bd"/>
</dbReference>
<keyword evidence="4" id="KW-0804">Transcription</keyword>
<evidence type="ECO:0000313" key="7">
    <source>
        <dbReference type="Proteomes" id="UP001595476"/>
    </source>
</evidence>
<keyword evidence="2" id="KW-0805">Transcription regulation</keyword>
<dbReference type="PRINTS" id="PR00039">
    <property type="entry name" value="HTHLYSR"/>
</dbReference>
<feature type="domain" description="HTH lysR-type" evidence="5">
    <location>
        <begin position="5"/>
        <end position="62"/>
    </location>
</feature>
<dbReference type="SUPFAM" id="SSF46785">
    <property type="entry name" value="Winged helix' DNA-binding domain"/>
    <property type="match status" value="1"/>
</dbReference>
<protein>
    <submittedName>
        <fullName evidence="6">LysR substrate-binding domain-containing protein</fullName>
    </submittedName>
</protein>
<keyword evidence="7" id="KW-1185">Reference proteome</keyword>
<name>A0ABV7HJ48_9GAMM</name>
<organism evidence="6 7">
    <name type="scientific">Litoribrevibacter euphylliae</name>
    <dbReference type="NCBI Taxonomy" id="1834034"/>
    <lineage>
        <taxon>Bacteria</taxon>
        <taxon>Pseudomonadati</taxon>
        <taxon>Pseudomonadota</taxon>
        <taxon>Gammaproteobacteria</taxon>
        <taxon>Oceanospirillales</taxon>
        <taxon>Oceanospirillaceae</taxon>
        <taxon>Litoribrevibacter</taxon>
    </lineage>
</organism>
<accession>A0ABV7HJ48</accession>
<reference evidence="7" key="1">
    <citation type="journal article" date="2019" name="Int. J. Syst. Evol. Microbiol.">
        <title>The Global Catalogue of Microorganisms (GCM) 10K type strain sequencing project: providing services to taxonomists for standard genome sequencing and annotation.</title>
        <authorList>
            <consortium name="The Broad Institute Genomics Platform"/>
            <consortium name="The Broad Institute Genome Sequencing Center for Infectious Disease"/>
            <person name="Wu L."/>
            <person name="Ma J."/>
        </authorList>
    </citation>
    <scope>NUCLEOTIDE SEQUENCE [LARGE SCALE GENOMIC DNA]</scope>
    <source>
        <strain evidence="7">KCTC 52438</strain>
    </source>
</reference>
<evidence type="ECO:0000313" key="6">
    <source>
        <dbReference type="EMBL" id="MFC3151702.1"/>
    </source>
</evidence>
<evidence type="ECO:0000256" key="1">
    <source>
        <dbReference type="ARBA" id="ARBA00009437"/>
    </source>
</evidence>
<dbReference type="PANTHER" id="PTHR30118">
    <property type="entry name" value="HTH-TYPE TRANSCRIPTIONAL REGULATOR LEUO-RELATED"/>
    <property type="match status" value="1"/>
</dbReference>